<evidence type="ECO:0000313" key="3">
    <source>
        <dbReference type="Proteomes" id="UP000077202"/>
    </source>
</evidence>
<gene>
    <name evidence="2" type="ORF">AXG93_3384s1480</name>
</gene>
<evidence type="ECO:0000256" key="1">
    <source>
        <dbReference type="SAM" id="MobiDB-lite"/>
    </source>
</evidence>
<proteinExistence type="predicted"/>
<sequence>MEAKSNAKQMRQKQGEQLTVIELSRSDKSRAANPKVVQSVRSGKSAALAFVNRTGKENRSELAGAEGRKEEIGKGLMVEIQREE</sequence>
<reference evidence="2" key="1">
    <citation type="submission" date="2016-03" db="EMBL/GenBank/DDBJ databases">
        <title>Mechanisms controlling the formation of the plant cell surface in tip-growing cells are functionally conserved among land plants.</title>
        <authorList>
            <person name="Honkanen S."/>
            <person name="Jones V.A."/>
            <person name="Morieri G."/>
            <person name="Champion C."/>
            <person name="Hetherington A.J."/>
            <person name="Kelly S."/>
            <person name="Saint-Marcoux D."/>
            <person name="Proust H."/>
            <person name="Prescott H."/>
            <person name="Dolan L."/>
        </authorList>
    </citation>
    <scope>NUCLEOTIDE SEQUENCE [LARGE SCALE GENOMIC DNA]</scope>
    <source>
        <tissue evidence="2">Whole gametophyte</tissue>
    </source>
</reference>
<protein>
    <submittedName>
        <fullName evidence="2">Uncharacterized protein</fullName>
    </submittedName>
</protein>
<dbReference type="EMBL" id="LVLJ01000986">
    <property type="protein sequence ID" value="OAE31674.1"/>
    <property type="molecule type" value="Genomic_DNA"/>
</dbReference>
<organism evidence="2 3">
    <name type="scientific">Marchantia polymorpha subsp. ruderalis</name>
    <dbReference type="NCBI Taxonomy" id="1480154"/>
    <lineage>
        <taxon>Eukaryota</taxon>
        <taxon>Viridiplantae</taxon>
        <taxon>Streptophyta</taxon>
        <taxon>Embryophyta</taxon>
        <taxon>Marchantiophyta</taxon>
        <taxon>Marchantiopsida</taxon>
        <taxon>Marchantiidae</taxon>
        <taxon>Marchantiales</taxon>
        <taxon>Marchantiaceae</taxon>
        <taxon>Marchantia</taxon>
    </lineage>
</organism>
<accession>A0A176WFI9</accession>
<dbReference type="AlphaFoldDB" id="A0A176WFI9"/>
<keyword evidence="3" id="KW-1185">Reference proteome</keyword>
<comment type="caution">
    <text evidence="2">The sequence shown here is derived from an EMBL/GenBank/DDBJ whole genome shotgun (WGS) entry which is preliminary data.</text>
</comment>
<dbReference type="Proteomes" id="UP000077202">
    <property type="component" value="Unassembled WGS sequence"/>
</dbReference>
<evidence type="ECO:0000313" key="2">
    <source>
        <dbReference type="EMBL" id="OAE31674.1"/>
    </source>
</evidence>
<feature type="region of interest" description="Disordered" evidence="1">
    <location>
        <begin position="1"/>
        <end position="39"/>
    </location>
</feature>
<name>A0A176WFI9_MARPO</name>